<dbReference type="EMBL" id="ML976977">
    <property type="protein sequence ID" value="KAF1963604.1"/>
    <property type="molecule type" value="Genomic_DNA"/>
</dbReference>
<name>A0A6A5UG47_9PLEO</name>
<evidence type="ECO:0000313" key="3">
    <source>
        <dbReference type="Proteomes" id="UP000800035"/>
    </source>
</evidence>
<organism evidence="2 3">
    <name type="scientific">Byssothecium circinans</name>
    <dbReference type="NCBI Taxonomy" id="147558"/>
    <lineage>
        <taxon>Eukaryota</taxon>
        <taxon>Fungi</taxon>
        <taxon>Dikarya</taxon>
        <taxon>Ascomycota</taxon>
        <taxon>Pezizomycotina</taxon>
        <taxon>Dothideomycetes</taxon>
        <taxon>Pleosporomycetidae</taxon>
        <taxon>Pleosporales</taxon>
        <taxon>Massarineae</taxon>
        <taxon>Massarinaceae</taxon>
        <taxon>Byssothecium</taxon>
    </lineage>
</organism>
<dbReference type="Proteomes" id="UP000800035">
    <property type="component" value="Unassembled WGS sequence"/>
</dbReference>
<evidence type="ECO:0000313" key="2">
    <source>
        <dbReference type="EMBL" id="KAF1963604.1"/>
    </source>
</evidence>
<evidence type="ECO:0000256" key="1">
    <source>
        <dbReference type="SAM" id="MobiDB-lite"/>
    </source>
</evidence>
<sequence length="64" mass="7042">MPQLIPTRTFTTSFFPETISQKCEPNHQRRPNPASNTLPHHPKAAITPTHGQTSPASKCQPPSP</sequence>
<reference evidence="2" key="1">
    <citation type="journal article" date="2020" name="Stud. Mycol.">
        <title>101 Dothideomycetes genomes: a test case for predicting lifestyles and emergence of pathogens.</title>
        <authorList>
            <person name="Haridas S."/>
            <person name="Albert R."/>
            <person name="Binder M."/>
            <person name="Bloem J."/>
            <person name="Labutti K."/>
            <person name="Salamov A."/>
            <person name="Andreopoulos B."/>
            <person name="Baker S."/>
            <person name="Barry K."/>
            <person name="Bills G."/>
            <person name="Bluhm B."/>
            <person name="Cannon C."/>
            <person name="Castanera R."/>
            <person name="Culley D."/>
            <person name="Daum C."/>
            <person name="Ezra D."/>
            <person name="Gonzalez J."/>
            <person name="Henrissat B."/>
            <person name="Kuo A."/>
            <person name="Liang C."/>
            <person name="Lipzen A."/>
            <person name="Lutzoni F."/>
            <person name="Magnuson J."/>
            <person name="Mondo S."/>
            <person name="Nolan M."/>
            <person name="Ohm R."/>
            <person name="Pangilinan J."/>
            <person name="Park H.-J."/>
            <person name="Ramirez L."/>
            <person name="Alfaro M."/>
            <person name="Sun H."/>
            <person name="Tritt A."/>
            <person name="Yoshinaga Y."/>
            <person name="Zwiers L.-H."/>
            <person name="Turgeon B."/>
            <person name="Goodwin S."/>
            <person name="Spatafora J."/>
            <person name="Crous P."/>
            <person name="Grigoriev I."/>
        </authorList>
    </citation>
    <scope>NUCLEOTIDE SEQUENCE</scope>
    <source>
        <strain evidence="2">CBS 675.92</strain>
    </source>
</reference>
<accession>A0A6A5UG47</accession>
<protein>
    <submittedName>
        <fullName evidence="2">Uncharacterized protein</fullName>
    </submittedName>
</protein>
<dbReference type="AlphaFoldDB" id="A0A6A5UG47"/>
<feature type="region of interest" description="Disordered" evidence="1">
    <location>
        <begin position="17"/>
        <end position="64"/>
    </location>
</feature>
<gene>
    <name evidence="2" type="ORF">CC80DRAFT_486958</name>
</gene>
<proteinExistence type="predicted"/>
<keyword evidence="3" id="KW-1185">Reference proteome</keyword>